<dbReference type="EMBL" id="ASPP01001245">
    <property type="protein sequence ID" value="ETO35826.1"/>
    <property type="molecule type" value="Genomic_DNA"/>
</dbReference>
<comment type="similarity">
    <text evidence="3">Belongs to the peroxisomal targeting signal receptor family.</text>
</comment>
<feature type="repeat" description="TPR" evidence="8">
    <location>
        <begin position="77"/>
        <end position="110"/>
    </location>
</feature>
<keyword evidence="6 8" id="KW-0802">TPR repeat</keyword>
<name>X6PCC7_RETFI</name>
<gene>
    <name evidence="9" type="ORF">RFI_01236</name>
</gene>
<accession>X6PCC7</accession>
<organism evidence="9 10">
    <name type="scientific">Reticulomyxa filosa</name>
    <dbReference type="NCBI Taxonomy" id="46433"/>
    <lineage>
        <taxon>Eukaryota</taxon>
        <taxon>Sar</taxon>
        <taxon>Rhizaria</taxon>
        <taxon>Retaria</taxon>
        <taxon>Foraminifera</taxon>
        <taxon>Monothalamids</taxon>
        <taxon>Reticulomyxidae</taxon>
        <taxon>Reticulomyxa</taxon>
    </lineage>
</organism>
<dbReference type="PANTHER" id="PTHR10130">
    <property type="entry name" value="PEROXISOMAL TARGETING SIGNAL 1 RECEPTOR PEX5"/>
    <property type="match status" value="1"/>
</dbReference>
<dbReference type="PROSITE" id="PS50005">
    <property type="entry name" value="TPR"/>
    <property type="match status" value="3"/>
</dbReference>
<dbReference type="GO" id="GO:0005778">
    <property type="term" value="C:peroxisomal membrane"/>
    <property type="evidence" value="ECO:0007669"/>
    <property type="project" value="TreeGrafter"/>
</dbReference>
<dbReference type="InterPro" id="IPR011990">
    <property type="entry name" value="TPR-like_helical_dom_sf"/>
</dbReference>
<dbReference type="OMA" id="RYEESIC"/>
<evidence type="ECO:0000256" key="7">
    <source>
        <dbReference type="ARBA" id="ARBA00023140"/>
    </source>
</evidence>
<evidence type="ECO:0000256" key="1">
    <source>
        <dbReference type="ARBA" id="ARBA00004275"/>
    </source>
</evidence>
<dbReference type="OrthoDB" id="987945at2759"/>
<dbReference type="InterPro" id="IPR024111">
    <property type="entry name" value="PEX5/PEX5L"/>
</dbReference>
<evidence type="ECO:0000256" key="8">
    <source>
        <dbReference type="PROSITE-ProRule" id="PRU00339"/>
    </source>
</evidence>
<sequence length="215" mass="24682">MYVFDPYDLDALLALGVSFTNQIAFATALKYLREWIVSHPEYSSLAQQTKQSMHLHQECKQVVELFENATKINPDDPDLHSVLGVLFNITSEYDLAELHFKKALQQRPNDPTLWNKLGATQANGQKCHLAVSAYSKALQLKPNYVRALSNLGISFANQKMHREACQSYLASLRLNPHAESIWDYLTMSLLYLGREDLMLLTQQRDVSQFEKHFDF</sequence>
<evidence type="ECO:0000256" key="2">
    <source>
        <dbReference type="ARBA" id="ARBA00004496"/>
    </source>
</evidence>
<evidence type="ECO:0000313" key="10">
    <source>
        <dbReference type="Proteomes" id="UP000023152"/>
    </source>
</evidence>
<reference evidence="9 10" key="1">
    <citation type="journal article" date="2013" name="Curr. Biol.">
        <title>The Genome of the Foraminiferan Reticulomyxa filosa.</title>
        <authorList>
            <person name="Glockner G."/>
            <person name="Hulsmann N."/>
            <person name="Schleicher M."/>
            <person name="Noegel A.A."/>
            <person name="Eichinger L."/>
            <person name="Gallinger C."/>
            <person name="Pawlowski J."/>
            <person name="Sierra R."/>
            <person name="Euteneuer U."/>
            <person name="Pillet L."/>
            <person name="Moustafa A."/>
            <person name="Platzer M."/>
            <person name="Groth M."/>
            <person name="Szafranski K."/>
            <person name="Schliwa M."/>
        </authorList>
    </citation>
    <scope>NUCLEOTIDE SEQUENCE [LARGE SCALE GENOMIC DNA]</scope>
</reference>
<feature type="repeat" description="TPR" evidence="8">
    <location>
        <begin position="145"/>
        <end position="178"/>
    </location>
</feature>
<feature type="repeat" description="TPR" evidence="8">
    <location>
        <begin position="111"/>
        <end position="144"/>
    </location>
</feature>
<dbReference type="SUPFAM" id="SSF48452">
    <property type="entry name" value="TPR-like"/>
    <property type="match status" value="1"/>
</dbReference>
<dbReference type="Pfam" id="PF13432">
    <property type="entry name" value="TPR_16"/>
    <property type="match status" value="2"/>
</dbReference>
<dbReference type="AlphaFoldDB" id="X6PCC7"/>
<dbReference type="Proteomes" id="UP000023152">
    <property type="component" value="Unassembled WGS sequence"/>
</dbReference>
<proteinExistence type="inferred from homology"/>
<comment type="caution">
    <text evidence="9">The sequence shown here is derived from an EMBL/GenBank/DDBJ whole genome shotgun (WGS) entry which is preliminary data.</text>
</comment>
<dbReference type="InterPro" id="IPR019734">
    <property type="entry name" value="TPR_rpt"/>
</dbReference>
<evidence type="ECO:0000256" key="3">
    <source>
        <dbReference type="ARBA" id="ARBA00005348"/>
    </source>
</evidence>
<evidence type="ECO:0000256" key="6">
    <source>
        <dbReference type="ARBA" id="ARBA00022803"/>
    </source>
</evidence>
<evidence type="ECO:0000256" key="5">
    <source>
        <dbReference type="ARBA" id="ARBA00022737"/>
    </source>
</evidence>
<keyword evidence="5" id="KW-0677">Repeat</keyword>
<evidence type="ECO:0000256" key="4">
    <source>
        <dbReference type="ARBA" id="ARBA00022490"/>
    </source>
</evidence>
<dbReference type="GO" id="GO:0005052">
    <property type="term" value="F:peroxisome matrix targeting signal-1 binding"/>
    <property type="evidence" value="ECO:0007669"/>
    <property type="project" value="TreeGrafter"/>
</dbReference>
<dbReference type="Gene3D" id="1.25.40.10">
    <property type="entry name" value="Tetratricopeptide repeat domain"/>
    <property type="match status" value="1"/>
</dbReference>
<keyword evidence="10" id="KW-1185">Reference proteome</keyword>
<dbReference type="GO" id="GO:0016560">
    <property type="term" value="P:protein import into peroxisome matrix, docking"/>
    <property type="evidence" value="ECO:0007669"/>
    <property type="project" value="TreeGrafter"/>
</dbReference>
<comment type="subcellular location">
    <subcellularLocation>
        <location evidence="2">Cytoplasm</location>
    </subcellularLocation>
    <subcellularLocation>
        <location evidence="1">Peroxisome</location>
    </subcellularLocation>
</comment>
<dbReference type="SMART" id="SM00028">
    <property type="entry name" value="TPR"/>
    <property type="match status" value="3"/>
</dbReference>
<protein>
    <submittedName>
        <fullName evidence="9">Uncharacterized protein</fullName>
    </submittedName>
</protein>
<dbReference type="GO" id="GO:0005829">
    <property type="term" value="C:cytosol"/>
    <property type="evidence" value="ECO:0007669"/>
    <property type="project" value="TreeGrafter"/>
</dbReference>
<keyword evidence="4" id="KW-0963">Cytoplasm</keyword>
<keyword evidence="7" id="KW-0576">Peroxisome</keyword>
<evidence type="ECO:0000313" key="9">
    <source>
        <dbReference type="EMBL" id="ETO35826.1"/>
    </source>
</evidence>
<dbReference type="PANTHER" id="PTHR10130:SF0">
    <property type="entry name" value="GH08708P"/>
    <property type="match status" value="1"/>
</dbReference>